<dbReference type="AlphaFoldDB" id="A0A0B0EKE1"/>
<evidence type="ECO:0000259" key="2">
    <source>
        <dbReference type="Pfam" id="PF03787"/>
    </source>
</evidence>
<dbReference type="InterPro" id="IPR005537">
    <property type="entry name" value="RAMP_III_fam"/>
</dbReference>
<keyword evidence="1" id="KW-0051">Antiviral defense</keyword>
<sequence>MLKKLVNECRFTLTLRTESPLLVREGRYGSPQIEKKSGVPDSFFVCRNTPEEIRKAIDNNNYSNLSFYLPGSSLRGVVRSHAEKIVRTLIPEGSLCCKPGNNTTCKGSYKNSCVICKLFGSMGSAGRIQIHDSETLKKGIDFERYGNAIDRFTGSVSEKEKADGGKGGMLFSNQLLKDYVFTSRIVIRNFEIWQLGLLAYVLRDFHAFSGNDEPGLITLGFGKNRGLGRVKGSIDKVSVVYYNRNLETKTYGLMGMGEMEPLSSDSYGFITSGPLPNGLLEEATIEPETPYRKQCKVKDNVLFFKTCAAAWNKAVDNSEFSALSTLKERSKVLHGV</sequence>
<dbReference type="PANTHER" id="PTHR35579:SF3">
    <property type="entry name" value="CRISPR SYSTEM CMS ENDORIBONUCLEASE CSM3"/>
    <property type="match status" value="1"/>
</dbReference>
<reference evidence="3 4" key="1">
    <citation type="submission" date="2014-10" db="EMBL/GenBank/DDBJ databases">
        <title>Draft genome of anammox bacterium scalindua brodae, obtained using differential coverage binning of sequence data from two enrichment reactors.</title>
        <authorList>
            <person name="Speth D.R."/>
            <person name="Russ L."/>
            <person name="Kartal B."/>
            <person name="Op den Camp H.J."/>
            <person name="Dutilh B.E."/>
            <person name="Jetten M.S."/>
        </authorList>
    </citation>
    <scope>NUCLEOTIDE SEQUENCE [LARGE SCALE GENOMIC DNA]</scope>
    <source>
        <strain evidence="3">RU1</strain>
    </source>
</reference>
<dbReference type="Proteomes" id="UP000030652">
    <property type="component" value="Unassembled WGS sequence"/>
</dbReference>
<feature type="domain" description="CRISPR type III-associated protein" evidence="2">
    <location>
        <begin position="14"/>
        <end position="231"/>
    </location>
</feature>
<dbReference type="GO" id="GO:0051607">
    <property type="term" value="P:defense response to virus"/>
    <property type="evidence" value="ECO:0007669"/>
    <property type="project" value="UniProtKB-KW"/>
</dbReference>
<dbReference type="EMBL" id="JRYO01000126">
    <property type="protein sequence ID" value="KHE92476.1"/>
    <property type="molecule type" value="Genomic_DNA"/>
</dbReference>
<dbReference type="InterPro" id="IPR052216">
    <property type="entry name" value="CRISPR_Csm3_endoribonuclease"/>
</dbReference>
<evidence type="ECO:0000313" key="3">
    <source>
        <dbReference type="EMBL" id="KHE92476.1"/>
    </source>
</evidence>
<dbReference type="eggNOG" id="COG1337">
    <property type="taxonomic scope" value="Bacteria"/>
</dbReference>
<dbReference type="PANTHER" id="PTHR35579">
    <property type="entry name" value="CRISPR SYSTEM CMS ENDORIBONUCLEASE CSM3"/>
    <property type="match status" value="1"/>
</dbReference>
<proteinExistence type="predicted"/>
<evidence type="ECO:0000256" key="1">
    <source>
        <dbReference type="ARBA" id="ARBA00023118"/>
    </source>
</evidence>
<accession>A0A0B0EKE1</accession>
<gene>
    <name evidence="3" type="ORF">SCABRO_01771</name>
</gene>
<evidence type="ECO:0000313" key="4">
    <source>
        <dbReference type="Proteomes" id="UP000030652"/>
    </source>
</evidence>
<dbReference type="Pfam" id="PF03787">
    <property type="entry name" value="RAMPs"/>
    <property type="match status" value="1"/>
</dbReference>
<protein>
    <submittedName>
        <fullName evidence="3">RAMP superfamily protein</fullName>
    </submittedName>
</protein>
<organism evidence="3 4">
    <name type="scientific">Candidatus Scalindua brodae</name>
    <dbReference type="NCBI Taxonomy" id="237368"/>
    <lineage>
        <taxon>Bacteria</taxon>
        <taxon>Pseudomonadati</taxon>
        <taxon>Planctomycetota</taxon>
        <taxon>Candidatus Brocadiia</taxon>
        <taxon>Candidatus Brocadiales</taxon>
        <taxon>Candidatus Scalinduaceae</taxon>
        <taxon>Candidatus Scalindua</taxon>
    </lineage>
</organism>
<name>A0A0B0EKE1_9BACT</name>
<comment type="caution">
    <text evidence="3">The sequence shown here is derived from an EMBL/GenBank/DDBJ whole genome shotgun (WGS) entry which is preliminary data.</text>
</comment>